<evidence type="ECO:0000256" key="8">
    <source>
        <dbReference type="SAM" id="MobiDB-lite"/>
    </source>
</evidence>
<name>A0A7J6LSV4_PERCH</name>
<dbReference type="Gene3D" id="3.30.2410.10">
    <property type="entry name" value="Hect, E3 ligase catalytic domain"/>
    <property type="match status" value="1"/>
</dbReference>
<dbReference type="Gene3D" id="3.90.1750.10">
    <property type="entry name" value="Hect, E3 ligase catalytic domains"/>
    <property type="match status" value="1"/>
</dbReference>
<dbReference type="FunFam" id="3.30.2410.10:FF:000009">
    <property type="entry name" value="Probable E3 ubiquitin-protein ligase HECTD2"/>
    <property type="match status" value="1"/>
</dbReference>
<dbReference type="InterPro" id="IPR050409">
    <property type="entry name" value="E3_ubiq-protein_ligase"/>
</dbReference>
<proteinExistence type="inferred from homology"/>
<dbReference type="PANTHER" id="PTHR11254">
    <property type="entry name" value="HECT DOMAIN UBIQUITIN-PROTEIN LIGASE"/>
    <property type="match status" value="1"/>
</dbReference>
<evidence type="ECO:0000256" key="4">
    <source>
        <dbReference type="ARBA" id="ARBA00022679"/>
    </source>
</evidence>
<feature type="compositionally biased region" description="Acidic residues" evidence="8">
    <location>
        <begin position="1063"/>
        <end position="1073"/>
    </location>
</feature>
<comment type="caution">
    <text evidence="10">The sequence shown here is derived from an EMBL/GenBank/DDBJ whole genome shotgun (WGS) entry which is preliminary data.</text>
</comment>
<evidence type="ECO:0000256" key="6">
    <source>
        <dbReference type="ARBA" id="ARBA00034494"/>
    </source>
</evidence>
<feature type="region of interest" description="Disordered" evidence="8">
    <location>
        <begin position="1808"/>
        <end position="1858"/>
    </location>
</feature>
<gene>
    <name evidence="10" type="primary">HACE1_1</name>
    <name evidence="10" type="ORF">FOL47_006267</name>
</gene>
<feature type="non-terminal residue" evidence="10">
    <location>
        <position position="2297"/>
    </location>
</feature>
<feature type="compositionally biased region" description="Acidic residues" evidence="8">
    <location>
        <begin position="949"/>
        <end position="959"/>
    </location>
</feature>
<feature type="region of interest" description="Disordered" evidence="8">
    <location>
        <begin position="1045"/>
        <end position="1073"/>
    </location>
</feature>
<sequence length="2297" mass="250757">CLATLSGDLMLSLTKALVRMAEMKPIMDPMQSQALLMCLVETSRYYDCAVEILNSGGLWVLLTLPQISSYPGMLAHLKAIMLNICRDDDYIVEVEAKPYIMRYLVGHSSTSTGKPSEDRPWVKAREVIEGLGEKIAQNCVGRDIGKIVEKSLKKYTRYVDWEGTLWITLKDDLIREAKEMAGEERRTSESRPQDPRGEDEEDAVIPENLSRVISTLLVALRVCMVGRGIGPAMTTSSSHYQANEEIAYAAAGPAKLANGAEQMLFLISKLCQGVKAKHILPKLKFEPAIPERFRVDRGEDETSSEGGEDCFTWMAENTGSCLLDFIGDGLYALSAVSGDQETQHQASLWAGAMAQEWLFVAVLNSGRSEAVVEEVSGVLWRGLSSAFADDDKKDNSCAPPKVDVYLPQRGSDENSKRRVEGEAAAAAVEAARASRLMAAAYLIYSMQLTKCSDKDGKDHYVLDGRMSLPGSEEVESYHTMRVDAIKSWLGEALAKLNLERPYSPFVAESVLEPLVLLTRSPEFPDGASAAPQRGTRRAGSVGESSANSSLRHENVDVPEDDSTAEPTTIVAPDREIHVEIVTELDGEPGDEGQGPGADSVIDDEEADRSSVDDAMDVAPLEGTERDIPSSDPSPPPPAPEASGSSEQPSEDDDDEEEEEELFEPSGEFIGDENPLLDIPTWIDEIEEMDYEDAVVGLLEEEEDDEDEDSFFHIGGSDEDDAPLPGRGMRALPRAGGRGVVATDAGGGTEVRWISAAGPPGGGSSSSQRVFSIFDSAVREMSQGGGGGARRMRRVSFDGIEPLWSFDVQAPGEHPLISRSHTGTSLSQLQPPPPAVAGEGQARAVWLPGAPGRIPGRLIESLPQARVDVDGMMAGLQGIVDEVPREEIVVQAAEPQAEAVEMEDNSPEELTEVSMPEEAAATSQESEEGEEELRSSEEGHEGVPVVEEQPISDELEEPPEEAASGESHAAVEEAAAPAVTLEEVAGAAPEIPALMAAAERLGVEPSALLDATGIDATVLEALPADMHEDIIREHVGQIDNATLRRLQQQHPGRAGTNSRADGEQQQEEGEVAQEQEGMDNATFLATLTDPTLREEILVTASPQFLETLPAEVRAEARALRDRAGAMRIGAMAAAARRAPPAAVTRGGAGAVHRRGQHQQPPQHPLAPTAMPVRPDSNRVRIRLGSGWQGAPPDATAPDPGQRVFNLPTGDVADLLDLTSQFASRAGGAGGPPVGGQSRALVNLLFDVLQRSETTGGRHWVDSGGRIVDASQSRGGHLLGGRGPYSLRRASGGVGKSEEQTAISERRCHLYDKYEVPPPMPAEFVDTLLRLLWMRYLPPGLKAKLDEITHHLCLHRALRSRLFSSAMRMLLQLLRGAETVMIDDRRPETKMSCTALLGEPSRSPFTKAETPSVDDPAIVRSTMASRLLVAIEFIVSWVPSSREWLTHQVHSVTSSSSSQDPTGIDVLMDTVSSPLLDVSPATLGNLVLLLSKLLVPSRPKATALLREDGANTDQAAREKQRVEKSIQRSRVLMQHVSAESAKRLMEHVFGPSSGDLLHRRSHPTRMDPRYDISADVDLMNPFAMERMMHKGIAVVVALAESDSHGAQLRADLAAELSRLAEAIVALLEEPADAKDANDKLQREGQRLMRFVGAYKQVARNKCRHLSAQECDTAYRNTLAEYLSGSASNPGLLDLWKALDGALAPYDDIDMRQTEGQRQLEALRAREAGDVGAMPESPSTSSVDGEEDNEEEAPSSSTETSPVEEPSQPDAASAADSDDNNRIPIRLHRIMGLLEAFMSAFGTWTGADAQEGDKRRYSVASSSSSSSAAGAVDDGSPTAGSPRPLSRETARSSSSASLSAVSEASMSPYERDISKLVRFLEKHKRPVNACIKRPTDSLSRMLMNIIRIAPHVVDFDNKRAFFHWELNNRGTRIGARPIRLNIRRNHVFMDSFHQLRPRTAEEMRGKLSIVFSGEEAVDAGGVVREWFGILSREIFNPNYALFSTAGGNCSTFHPNSMSYANPDHLAFFEFCGRFIGKAIYDNQRLACYFTRSFYKHMLGKPVSWHDMESEDPDFYKQMLWILDTDLNSPEGAAVAADMNFTTDLDDFGRIRSVELKPNGSNIRVTEENKKEYVHLVCQHKMTQAVRPQLDAFLKGFNELIPSDLLGRMFDDRELELLISGLPTIDVEDWKENTLYSNYTKDSDQIIWLWSVVEEFSQQQLAMFLQFVTGSSQVPLEGFKALQGMRGPQKMSIHRAYGADRLPTAHTCMNQLDLPNYGDRETLKAKLVLAINEAHEGFGFV</sequence>
<dbReference type="SMART" id="SM00119">
    <property type="entry name" value="HECTc"/>
    <property type="match status" value="1"/>
</dbReference>
<accession>A0A7J6LSV4</accession>
<feature type="compositionally biased region" description="Low complexity" evidence="8">
    <location>
        <begin position="1848"/>
        <end position="1858"/>
    </location>
</feature>
<feature type="compositionally biased region" description="Acidic residues" evidence="8">
    <location>
        <begin position="899"/>
        <end position="910"/>
    </location>
</feature>
<feature type="active site" description="Glycyl thioester intermediate" evidence="7">
    <location>
        <position position="2264"/>
    </location>
</feature>
<organism evidence="10 11">
    <name type="scientific">Perkinsus chesapeaki</name>
    <name type="common">Clam parasite</name>
    <name type="synonym">Perkinsus andrewsi</name>
    <dbReference type="NCBI Taxonomy" id="330153"/>
    <lineage>
        <taxon>Eukaryota</taxon>
        <taxon>Sar</taxon>
        <taxon>Alveolata</taxon>
        <taxon>Perkinsozoa</taxon>
        <taxon>Perkinsea</taxon>
        <taxon>Perkinsida</taxon>
        <taxon>Perkinsidae</taxon>
        <taxon>Perkinsus</taxon>
    </lineage>
</organism>
<dbReference type="GO" id="GO:0000209">
    <property type="term" value="P:protein polyubiquitination"/>
    <property type="evidence" value="ECO:0007669"/>
    <property type="project" value="TreeGrafter"/>
</dbReference>
<evidence type="ECO:0000256" key="1">
    <source>
        <dbReference type="ARBA" id="ARBA00000885"/>
    </source>
</evidence>
<feature type="domain" description="HECT" evidence="9">
    <location>
        <begin position="1956"/>
        <end position="2297"/>
    </location>
</feature>
<keyword evidence="4" id="KW-0808">Transferase</keyword>
<protein>
    <recommendedName>
        <fullName evidence="3">HECT-type E3 ubiquitin transferase</fullName>
        <ecNumber evidence="3">2.3.2.26</ecNumber>
    </recommendedName>
</protein>
<dbReference type="GO" id="GO:0061630">
    <property type="term" value="F:ubiquitin protein ligase activity"/>
    <property type="evidence" value="ECO:0007669"/>
    <property type="project" value="UniProtKB-EC"/>
</dbReference>
<dbReference type="EC" id="2.3.2.26" evidence="3"/>
<evidence type="ECO:0000259" key="9">
    <source>
        <dbReference type="PROSITE" id="PS50237"/>
    </source>
</evidence>
<comment type="similarity">
    <text evidence="6">Belongs to the UPL family. TOM1/PTR1 subfamily.</text>
</comment>
<dbReference type="GO" id="GO:0005737">
    <property type="term" value="C:cytoplasm"/>
    <property type="evidence" value="ECO:0007669"/>
    <property type="project" value="TreeGrafter"/>
</dbReference>
<evidence type="ECO:0000256" key="5">
    <source>
        <dbReference type="ARBA" id="ARBA00022786"/>
    </source>
</evidence>
<keyword evidence="11" id="KW-1185">Reference proteome</keyword>
<dbReference type="FunFam" id="3.30.2160.10:FF:000001">
    <property type="entry name" value="E3 ubiquitin-protein ligase NEDD4-like"/>
    <property type="match status" value="1"/>
</dbReference>
<feature type="compositionally biased region" description="Low complexity" evidence="8">
    <location>
        <begin position="1751"/>
        <end position="1772"/>
    </location>
</feature>
<feature type="compositionally biased region" description="Low complexity" evidence="8">
    <location>
        <begin position="960"/>
        <end position="973"/>
    </location>
</feature>
<keyword evidence="5 7" id="KW-0833">Ubl conjugation pathway</keyword>
<dbReference type="Gene3D" id="3.30.2160.10">
    <property type="entry name" value="Hect, E3 ligase catalytic domain"/>
    <property type="match status" value="1"/>
</dbReference>
<dbReference type="OrthoDB" id="8068875at2759"/>
<dbReference type="Proteomes" id="UP000591131">
    <property type="component" value="Unassembled WGS sequence"/>
</dbReference>
<feature type="region of interest" description="Disordered" evidence="8">
    <location>
        <begin position="1151"/>
        <end position="1172"/>
    </location>
</feature>
<dbReference type="InterPro" id="IPR035983">
    <property type="entry name" value="Hect_E3_ubiquitin_ligase"/>
</dbReference>
<feature type="region of interest" description="Disordered" evidence="8">
    <location>
        <begin position="1723"/>
        <end position="1777"/>
    </location>
</feature>
<dbReference type="EMBL" id="JAAPAO010000348">
    <property type="protein sequence ID" value="KAF4662369.1"/>
    <property type="molecule type" value="Genomic_DNA"/>
</dbReference>
<dbReference type="FunFam" id="3.90.1750.10:FF:000003">
    <property type="entry name" value="E3 ubiquitin-protein ligase UPL1"/>
    <property type="match status" value="1"/>
</dbReference>
<feature type="compositionally biased region" description="Acidic residues" evidence="8">
    <location>
        <begin position="648"/>
        <end position="662"/>
    </location>
</feature>
<dbReference type="Pfam" id="PF14377">
    <property type="entry name" value="UBM"/>
    <property type="match status" value="3"/>
</dbReference>
<dbReference type="GO" id="GO:0006511">
    <property type="term" value="P:ubiquitin-dependent protein catabolic process"/>
    <property type="evidence" value="ECO:0007669"/>
    <property type="project" value="TreeGrafter"/>
</dbReference>
<comment type="catalytic activity">
    <reaction evidence="1">
        <text>S-ubiquitinyl-[E2 ubiquitin-conjugating enzyme]-L-cysteine + [acceptor protein]-L-lysine = [E2 ubiquitin-conjugating enzyme]-L-cysteine + N(6)-ubiquitinyl-[acceptor protein]-L-lysine.</text>
        <dbReference type="EC" id="2.3.2.26"/>
    </reaction>
</comment>
<evidence type="ECO:0000256" key="3">
    <source>
        <dbReference type="ARBA" id="ARBA00012485"/>
    </source>
</evidence>
<dbReference type="InterPro" id="IPR000569">
    <property type="entry name" value="HECT_dom"/>
</dbReference>
<dbReference type="Pfam" id="PF00632">
    <property type="entry name" value="HECT"/>
    <property type="match status" value="1"/>
</dbReference>
<reference evidence="10 11" key="1">
    <citation type="submission" date="2020-04" db="EMBL/GenBank/DDBJ databases">
        <title>Perkinsus chesapeaki whole genome sequence.</title>
        <authorList>
            <person name="Bogema D.R."/>
        </authorList>
    </citation>
    <scope>NUCLEOTIDE SEQUENCE [LARGE SCALE GENOMIC DNA]</scope>
    <source>
        <strain evidence="10">ATCC PRA-425</strain>
    </source>
</reference>
<dbReference type="PANTHER" id="PTHR11254:SF67">
    <property type="entry name" value="E3 UBIQUITIN-PROTEIN LIGASE HUWE1"/>
    <property type="match status" value="1"/>
</dbReference>
<evidence type="ECO:0000256" key="2">
    <source>
        <dbReference type="ARBA" id="ARBA00004906"/>
    </source>
</evidence>
<dbReference type="SUPFAM" id="SSF56204">
    <property type="entry name" value="Hect, E3 ligase catalytic domain"/>
    <property type="match status" value="1"/>
</dbReference>
<feature type="compositionally biased region" description="Basic and acidic residues" evidence="8">
    <location>
        <begin position="931"/>
        <end position="940"/>
    </location>
</feature>
<dbReference type="InterPro" id="IPR025527">
    <property type="entry name" value="HUWE1/Rev1_UBM"/>
</dbReference>
<feature type="region of interest" description="Disordered" evidence="8">
    <location>
        <begin position="523"/>
        <end position="677"/>
    </location>
</feature>
<feature type="compositionally biased region" description="Acidic residues" evidence="8">
    <location>
        <begin position="1741"/>
        <end position="1750"/>
    </location>
</feature>
<evidence type="ECO:0000256" key="7">
    <source>
        <dbReference type="PROSITE-ProRule" id="PRU00104"/>
    </source>
</evidence>
<evidence type="ECO:0000313" key="11">
    <source>
        <dbReference type="Proteomes" id="UP000591131"/>
    </source>
</evidence>
<feature type="compositionally biased region" description="Polar residues" evidence="8">
    <location>
        <begin position="1045"/>
        <end position="1058"/>
    </location>
</feature>
<evidence type="ECO:0000313" key="10">
    <source>
        <dbReference type="EMBL" id="KAF4662369.1"/>
    </source>
</evidence>
<feature type="region of interest" description="Disordered" evidence="8">
    <location>
        <begin position="892"/>
        <end position="973"/>
    </location>
</feature>
<dbReference type="CDD" id="cd00078">
    <property type="entry name" value="HECTc"/>
    <property type="match status" value="1"/>
</dbReference>
<comment type="pathway">
    <text evidence="2">Protein modification; protein ubiquitination.</text>
</comment>
<feature type="region of interest" description="Disordered" evidence="8">
    <location>
        <begin position="180"/>
        <end position="204"/>
    </location>
</feature>
<feature type="compositionally biased region" description="Basic and acidic residues" evidence="8">
    <location>
        <begin position="180"/>
        <end position="196"/>
    </location>
</feature>
<dbReference type="PROSITE" id="PS50237">
    <property type="entry name" value="HECT"/>
    <property type="match status" value="1"/>
</dbReference>
<feature type="compositionally biased region" description="Low complexity" evidence="8">
    <location>
        <begin position="1815"/>
        <end position="1833"/>
    </location>
</feature>